<keyword evidence="11" id="KW-1185">Reference proteome</keyword>
<keyword evidence="6 8" id="KW-0368">Histidine biosynthesis</keyword>
<reference evidence="11" key="1">
    <citation type="submission" date="2020-07" db="EMBL/GenBank/DDBJ databases">
        <title>Complete genome sequencing of Coprobacter sp. strain 2CBH44.</title>
        <authorList>
            <person name="Sakamoto M."/>
            <person name="Murakami T."/>
            <person name="Mori H."/>
        </authorList>
    </citation>
    <scope>NUCLEOTIDE SEQUENCE [LARGE SCALE GENOMIC DNA]</scope>
    <source>
        <strain evidence="11">2CBH44</strain>
    </source>
</reference>
<dbReference type="NCBIfam" id="TIGR01856">
    <property type="entry name" value="hisJ_fam"/>
    <property type="match status" value="1"/>
</dbReference>
<name>A0A7G1HYA0_9BACT</name>
<dbReference type="PANTHER" id="PTHR21039:SF0">
    <property type="entry name" value="HISTIDINOL-PHOSPHATASE"/>
    <property type="match status" value="1"/>
</dbReference>
<dbReference type="UniPathway" id="UPA00031">
    <property type="reaction ID" value="UER00013"/>
</dbReference>
<dbReference type="EC" id="3.1.3.15" evidence="3 8"/>
<organism evidence="10 11">
    <name type="scientific">Coprobacter secundus subsp. similis</name>
    <dbReference type="NCBI Taxonomy" id="2751153"/>
    <lineage>
        <taxon>Bacteria</taxon>
        <taxon>Pseudomonadati</taxon>
        <taxon>Bacteroidota</taxon>
        <taxon>Bacteroidia</taxon>
        <taxon>Bacteroidales</taxon>
        <taxon>Barnesiellaceae</taxon>
        <taxon>Coprobacter</taxon>
    </lineage>
</organism>
<evidence type="ECO:0000256" key="7">
    <source>
        <dbReference type="ARBA" id="ARBA00049158"/>
    </source>
</evidence>
<evidence type="ECO:0000256" key="2">
    <source>
        <dbReference type="ARBA" id="ARBA00009152"/>
    </source>
</evidence>
<dbReference type="InterPro" id="IPR004013">
    <property type="entry name" value="PHP_dom"/>
</dbReference>
<dbReference type="InterPro" id="IPR016195">
    <property type="entry name" value="Pol/histidinol_Pase-like"/>
</dbReference>
<evidence type="ECO:0000256" key="5">
    <source>
        <dbReference type="ARBA" id="ARBA00022801"/>
    </source>
</evidence>
<dbReference type="InterPro" id="IPR010140">
    <property type="entry name" value="Histidinol_P_phosphatase_HisJ"/>
</dbReference>
<accession>A0A7G1HYA0</accession>
<evidence type="ECO:0000259" key="9">
    <source>
        <dbReference type="Pfam" id="PF02811"/>
    </source>
</evidence>
<dbReference type="RefSeq" id="WP_021931620.1">
    <property type="nucleotide sequence ID" value="NZ_AP023322.1"/>
</dbReference>
<dbReference type="GO" id="GO:0000105">
    <property type="term" value="P:L-histidine biosynthetic process"/>
    <property type="evidence" value="ECO:0007669"/>
    <property type="project" value="UniProtKB-UniRule"/>
</dbReference>
<comment type="pathway">
    <text evidence="1 8">Amino-acid biosynthesis; L-histidine biosynthesis; L-histidine from 5-phospho-alpha-D-ribose 1-diphosphate: step 8/9.</text>
</comment>
<comment type="similarity">
    <text evidence="2 8">Belongs to the PHP hydrolase family. HisK subfamily.</text>
</comment>
<dbReference type="Gene3D" id="3.20.20.140">
    <property type="entry name" value="Metal-dependent hydrolases"/>
    <property type="match status" value="1"/>
</dbReference>
<evidence type="ECO:0000313" key="11">
    <source>
        <dbReference type="Proteomes" id="UP000594042"/>
    </source>
</evidence>
<dbReference type="Proteomes" id="UP000594042">
    <property type="component" value="Chromosome"/>
</dbReference>
<evidence type="ECO:0000256" key="3">
    <source>
        <dbReference type="ARBA" id="ARBA00013085"/>
    </source>
</evidence>
<evidence type="ECO:0000256" key="4">
    <source>
        <dbReference type="ARBA" id="ARBA00022605"/>
    </source>
</evidence>
<keyword evidence="5 8" id="KW-0378">Hydrolase</keyword>
<dbReference type="Pfam" id="PF02811">
    <property type="entry name" value="PHP"/>
    <property type="match status" value="1"/>
</dbReference>
<comment type="catalytic activity">
    <reaction evidence="7 8">
        <text>L-histidinol phosphate + H2O = L-histidinol + phosphate</text>
        <dbReference type="Rhea" id="RHEA:14465"/>
        <dbReference type="ChEBI" id="CHEBI:15377"/>
        <dbReference type="ChEBI" id="CHEBI:43474"/>
        <dbReference type="ChEBI" id="CHEBI:57699"/>
        <dbReference type="ChEBI" id="CHEBI:57980"/>
        <dbReference type="EC" id="3.1.3.15"/>
    </reaction>
</comment>
<evidence type="ECO:0000313" key="10">
    <source>
        <dbReference type="EMBL" id="BCI64013.1"/>
    </source>
</evidence>
<evidence type="ECO:0000256" key="1">
    <source>
        <dbReference type="ARBA" id="ARBA00004970"/>
    </source>
</evidence>
<dbReference type="GO" id="GO:0004401">
    <property type="term" value="F:histidinol-phosphatase activity"/>
    <property type="evidence" value="ECO:0007669"/>
    <property type="project" value="UniProtKB-UniRule"/>
</dbReference>
<feature type="domain" description="PHP" evidence="9">
    <location>
        <begin position="7"/>
        <end position="208"/>
    </location>
</feature>
<dbReference type="EMBL" id="AP023322">
    <property type="protein sequence ID" value="BCI64013.1"/>
    <property type="molecule type" value="Genomic_DNA"/>
</dbReference>
<sequence>MNNLTNYHSHCLYCDGVAPAEDFVKEAIAMGFSSYGISSHAPIPFESCWNMKQEKLTDYIVEINSLKEKYKNDIELYIGLEIDYLDKTYNPASSIFQTTPLDYRIGSVHFLKIGDEQFIDIDTSPEQFKITVETIFNGDIIKLVRHYFDTMVQMIETGGFDFIGHADKISMNALSYRQGITSEKWYNELIQDYFHFIAEKGCMVEINTKAWKKKRLFFPNRQHFSLLRKFNIPVVVNADTHHPSRINDGRIDALHALLSEGFTHVRQLVKGEWKDVIISI</sequence>
<dbReference type="AlphaFoldDB" id="A0A7G1HYA0"/>
<dbReference type="CDD" id="cd12110">
    <property type="entry name" value="PHP_HisPPase_Hisj_like"/>
    <property type="match status" value="1"/>
</dbReference>
<gene>
    <name evidence="10" type="ORF">Cop2CBH44_23660</name>
</gene>
<protein>
    <recommendedName>
        <fullName evidence="3 8">Histidinol-phosphatase</fullName>
        <shortName evidence="8">HolPase</shortName>
        <ecNumber evidence="3 8">3.1.3.15</ecNumber>
    </recommendedName>
</protein>
<proteinExistence type="inferred from homology"/>
<evidence type="ECO:0000256" key="6">
    <source>
        <dbReference type="ARBA" id="ARBA00023102"/>
    </source>
</evidence>
<keyword evidence="4 8" id="KW-0028">Amino-acid biosynthesis</keyword>
<dbReference type="GO" id="GO:0005737">
    <property type="term" value="C:cytoplasm"/>
    <property type="evidence" value="ECO:0007669"/>
    <property type="project" value="TreeGrafter"/>
</dbReference>
<dbReference type="PANTHER" id="PTHR21039">
    <property type="entry name" value="HISTIDINOL PHOSPHATASE-RELATED"/>
    <property type="match status" value="1"/>
</dbReference>
<dbReference type="SUPFAM" id="SSF89550">
    <property type="entry name" value="PHP domain-like"/>
    <property type="match status" value="1"/>
</dbReference>
<evidence type="ECO:0000256" key="8">
    <source>
        <dbReference type="RuleBase" id="RU366003"/>
    </source>
</evidence>
<dbReference type="KEGG" id="copr:Cop2CBH44_23660"/>